<dbReference type="RefSeq" id="WP_211024367.1">
    <property type="nucleotide sequence ID" value="NZ_BOSL01000012.1"/>
</dbReference>
<dbReference type="Proteomes" id="UP000679992">
    <property type="component" value="Unassembled WGS sequence"/>
</dbReference>
<protein>
    <submittedName>
        <fullName evidence="2">Uncharacterized protein</fullName>
    </submittedName>
</protein>
<organism evidence="2 3">
    <name type="scientific">Paenibacillus vini</name>
    <dbReference type="NCBI Taxonomy" id="1476024"/>
    <lineage>
        <taxon>Bacteria</taxon>
        <taxon>Bacillati</taxon>
        <taxon>Bacillota</taxon>
        <taxon>Bacilli</taxon>
        <taxon>Bacillales</taxon>
        <taxon>Paenibacillaceae</taxon>
        <taxon>Paenibacillus</taxon>
    </lineage>
</organism>
<name>A0ABQ4MGM0_9BACL</name>
<keyword evidence="1" id="KW-0472">Membrane</keyword>
<comment type="caution">
    <text evidence="2">The sequence shown here is derived from an EMBL/GenBank/DDBJ whole genome shotgun (WGS) entry which is preliminary data.</text>
</comment>
<proteinExistence type="predicted"/>
<sequence>MTIVNLSDISIELFVAVMFFLLIIAPLVSLGVLRLFQGRKKAGLSLIGGGVIGYFVFQLIAGMFS</sequence>
<evidence type="ECO:0000313" key="2">
    <source>
        <dbReference type="EMBL" id="GIP54580.1"/>
    </source>
</evidence>
<keyword evidence="1" id="KW-1133">Transmembrane helix</keyword>
<reference evidence="2 3" key="1">
    <citation type="submission" date="2021-03" db="EMBL/GenBank/DDBJ databases">
        <title>Antimicrobial resistance genes in bacteria isolated from Japanese honey, and their potential for conferring macrolide and lincosamide resistance in the American foulbrood pathogen Paenibacillus larvae.</title>
        <authorList>
            <person name="Okamoto M."/>
            <person name="Kumagai M."/>
            <person name="Kanamori H."/>
            <person name="Takamatsu D."/>
        </authorList>
    </citation>
    <scope>NUCLEOTIDE SEQUENCE [LARGE SCALE GENOMIC DNA]</scope>
    <source>
        <strain evidence="2 3">J42TS3</strain>
    </source>
</reference>
<keyword evidence="1" id="KW-0812">Transmembrane</keyword>
<evidence type="ECO:0000256" key="1">
    <source>
        <dbReference type="SAM" id="Phobius"/>
    </source>
</evidence>
<keyword evidence="3" id="KW-1185">Reference proteome</keyword>
<dbReference type="EMBL" id="BOSL01000012">
    <property type="protein sequence ID" value="GIP54580.1"/>
    <property type="molecule type" value="Genomic_DNA"/>
</dbReference>
<gene>
    <name evidence="2" type="ORF">J42TS3_36150</name>
</gene>
<evidence type="ECO:0000313" key="3">
    <source>
        <dbReference type="Proteomes" id="UP000679992"/>
    </source>
</evidence>
<accession>A0ABQ4MGM0</accession>
<feature type="transmembrane region" description="Helical" evidence="1">
    <location>
        <begin position="43"/>
        <end position="64"/>
    </location>
</feature>
<feature type="transmembrane region" description="Helical" evidence="1">
    <location>
        <begin position="13"/>
        <end position="36"/>
    </location>
</feature>